<dbReference type="Proteomes" id="UP000291822">
    <property type="component" value="Unassembled WGS sequence"/>
</dbReference>
<evidence type="ECO:0000259" key="2">
    <source>
        <dbReference type="Pfam" id="PF01551"/>
    </source>
</evidence>
<keyword evidence="1" id="KW-0175">Coiled coil</keyword>
<feature type="domain" description="M23ase beta-sheet core" evidence="2">
    <location>
        <begin position="209"/>
        <end position="303"/>
    </location>
</feature>
<protein>
    <submittedName>
        <fullName evidence="3">M23 family metallopeptidase</fullName>
    </submittedName>
</protein>
<dbReference type="RefSeq" id="WP_131152136.1">
    <property type="nucleotide sequence ID" value="NZ_SJTG01000004.1"/>
</dbReference>
<feature type="coiled-coil region" evidence="1">
    <location>
        <begin position="53"/>
        <end position="98"/>
    </location>
</feature>
<name>A0A4R0YHM6_9GAMM</name>
<gene>
    <name evidence="3" type="ORF">EZM97_24945</name>
</gene>
<dbReference type="AlphaFoldDB" id="A0A4R0YHM6"/>
<dbReference type="CDD" id="cd12797">
    <property type="entry name" value="M23_peptidase"/>
    <property type="match status" value="1"/>
</dbReference>
<evidence type="ECO:0000313" key="3">
    <source>
        <dbReference type="EMBL" id="TCI07922.1"/>
    </source>
</evidence>
<dbReference type="InterPro" id="IPR011055">
    <property type="entry name" value="Dup_hybrid_motif"/>
</dbReference>
<organism evidence="3 4">
    <name type="scientific">Dyella soli</name>
    <dbReference type="NCBI Taxonomy" id="522319"/>
    <lineage>
        <taxon>Bacteria</taxon>
        <taxon>Pseudomonadati</taxon>
        <taxon>Pseudomonadota</taxon>
        <taxon>Gammaproteobacteria</taxon>
        <taxon>Lysobacterales</taxon>
        <taxon>Rhodanobacteraceae</taxon>
        <taxon>Dyella</taxon>
    </lineage>
</organism>
<proteinExistence type="predicted"/>
<dbReference type="Pfam" id="PF01551">
    <property type="entry name" value="Peptidase_M23"/>
    <property type="match status" value="1"/>
</dbReference>
<dbReference type="GO" id="GO:0004222">
    <property type="term" value="F:metalloendopeptidase activity"/>
    <property type="evidence" value="ECO:0007669"/>
    <property type="project" value="TreeGrafter"/>
</dbReference>
<accession>A0A4R0YHM6</accession>
<dbReference type="EMBL" id="SJTG01000004">
    <property type="protein sequence ID" value="TCI07922.1"/>
    <property type="molecule type" value="Genomic_DNA"/>
</dbReference>
<dbReference type="FunFam" id="2.70.70.10:FF:000006">
    <property type="entry name" value="M23 family peptidase"/>
    <property type="match status" value="1"/>
</dbReference>
<dbReference type="PANTHER" id="PTHR21666">
    <property type="entry name" value="PEPTIDASE-RELATED"/>
    <property type="match status" value="1"/>
</dbReference>
<dbReference type="SUPFAM" id="SSF51261">
    <property type="entry name" value="Duplicated hybrid motif"/>
    <property type="match status" value="1"/>
</dbReference>
<dbReference type="InterPro" id="IPR050570">
    <property type="entry name" value="Cell_wall_metabolism_enzyme"/>
</dbReference>
<reference evidence="3 4" key="1">
    <citation type="submission" date="2019-02" db="EMBL/GenBank/DDBJ databases">
        <title>Dyella amyloliquefaciens sp. nov., isolated from forest soil.</title>
        <authorList>
            <person name="Gao Z.-H."/>
            <person name="Qiu L.-H."/>
        </authorList>
    </citation>
    <scope>NUCLEOTIDE SEQUENCE [LARGE SCALE GENOMIC DNA]</scope>
    <source>
        <strain evidence="3 4">KACC 12747</strain>
    </source>
</reference>
<dbReference type="InterPro" id="IPR016047">
    <property type="entry name" value="M23ase_b-sheet_dom"/>
</dbReference>
<evidence type="ECO:0000256" key="1">
    <source>
        <dbReference type="SAM" id="Coils"/>
    </source>
</evidence>
<dbReference type="PANTHER" id="PTHR21666:SF291">
    <property type="entry name" value="STAGE II SPORULATION PROTEIN Q"/>
    <property type="match status" value="1"/>
</dbReference>
<comment type="caution">
    <text evidence="3">The sequence shown here is derived from an EMBL/GenBank/DDBJ whole genome shotgun (WGS) entry which is preliminary data.</text>
</comment>
<dbReference type="Gene3D" id="2.70.70.10">
    <property type="entry name" value="Glucose Permease (Domain IIA)"/>
    <property type="match status" value="1"/>
</dbReference>
<keyword evidence="4" id="KW-1185">Reference proteome</keyword>
<sequence length="311" mass="33165">MQIILVSRTKRVPKTFNLADRRLRFRLAAITAGAVLACAGLGATVALAVASPRDRALADIKQLRDQVAQQNAQLGGVRKDAQRDIDALAMKLGQLQAQSTRLNALGERLTQVGKIGEGEFNFDQNPGVGGVEDSVDGGAYPLPQTLNASIDQLAGQFDSQQAQLSALQSFLLDARVESNLKPTGMPVEGGYISSYFGGRPDPFSGHSARHTGIDISTPTGTPVLAVAEGMVTFAGIRSGYGDVIEIDHGNGYMTRYAHNSKLVVHPGQRVHVGDVVAKAGSTGRSTGSHVHFEVWYKGNVVNPLAYVRNHR</sequence>
<evidence type="ECO:0000313" key="4">
    <source>
        <dbReference type="Proteomes" id="UP000291822"/>
    </source>
</evidence>